<gene>
    <name evidence="8" type="ORF">MNBD_GAMMA08-1245</name>
</gene>
<dbReference type="PANTHER" id="PTHR14939:SF5">
    <property type="entry name" value="F-BOX ONLY PROTEIN 22"/>
    <property type="match status" value="1"/>
</dbReference>
<dbReference type="InterPro" id="IPR016741">
    <property type="entry name" value="UCP018953"/>
</dbReference>
<keyword evidence="5" id="KW-0472">Membrane</keyword>
<evidence type="ECO:0008006" key="9">
    <source>
        <dbReference type="Google" id="ProtNLM"/>
    </source>
</evidence>
<evidence type="ECO:0000256" key="1">
    <source>
        <dbReference type="ARBA" id="ARBA00004651"/>
    </source>
</evidence>
<feature type="domain" description="FIST C-domain" evidence="7">
    <location>
        <begin position="219"/>
        <end position="359"/>
    </location>
</feature>
<protein>
    <recommendedName>
        <fullName evidence="9">Histidine kinase</fullName>
    </recommendedName>
</protein>
<evidence type="ECO:0000256" key="5">
    <source>
        <dbReference type="ARBA" id="ARBA00023136"/>
    </source>
</evidence>
<organism evidence="8">
    <name type="scientific">hydrothermal vent metagenome</name>
    <dbReference type="NCBI Taxonomy" id="652676"/>
    <lineage>
        <taxon>unclassified sequences</taxon>
        <taxon>metagenomes</taxon>
        <taxon>ecological metagenomes</taxon>
    </lineage>
</organism>
<accession>A0A3B0WWW1</accession>
<dbReference type="PIRSF" id="PIRSF018953">
    <property type="entry name" value="UCP018953"/>
    <property type="match status" value="1"/>
</dbReference>
<evidence type="ECO:0000256" key="4">
    <source>
        <dbReference type="ARBA" id="ARBA00022989"/>
    </source>
</evidence>
<keyword evidence="2" id="KW-1003">Cell membrane</keyword>
<dbReference type="InterPro" id="IPR013702">
    <property type="entry name" value="FIST_domain_N"/>
</dbReference>
<dbReference type="GO" id="GO:0005886">
    <property type="term" value="C:plasma membrane"/>
    <property type="evidence" value="ECO:0007669"/>
    <property type="project" value="UniProtKB-SubCell"/>
</dbReference>
<dbReference type="EMBL" id="UOFH01000147">
    <property type="protein sequence ID" value="VAW60518.1"/>
    <property type="molecule type" value="Genomic_DNA"/>
</dbReference>
<dbReference type="SMART" id="SM01204">
    <property type="entry name" value="FIST_C"/>
    <property type="match status" value="1"/>
</dbReference>
<dbReference type="Pfam" id="PF10442">
    <property type="entry name" value="FIST_C"/>
    <property type="match status" value="1"/>
</dbReference>
<proteinExistence type="predicted"/>
<reference evidence="8" key="1">
    <citation type="submission" date="2018-06" db="EMBL/GenBank/DDBJ databases">
        <authorList>
            <person name="Zhirakovskaya E."/>
        </authorList>
    </citation>
    <scope>NUCLEOTIDE SEQUENCE</scope>
</reference>
<feature type="domain" description="FIST" evidence="6">
    <location>
        <begin position="31"/>
        <end position="218"/>
    </location>
</feature>
<comment type="subcellular location">
    <subcellularLocation>
        <location evidence="1">Cell membrane</location>
        <topology evidence="1">Multi-pass membrane protein</topology>
    </subcellularLocation>
</comment>
<name>A0A3B0WWW1_9ZZZZ</name>
<dbReference type="AlphaFoldDB" id="A0A3B0WWW1"/>
<dbReference type="PANTHER" id="PTHR14939">
    <property type="entry name" value="F-BOX ONLY PROTEIN 22"/>
    <property type="match status" value="1"/>
</dbReference>
<dbReference type="InterPro" id="IPR019494">
    <property type="entry name" value="FIST_C"/>
</dbReference>
<dbReference type="SMART" id="SM00897">
    <property type="entry name" value="FIST"/>
    <property type="match status" value="1"/>
</dbReference>
<dbReference type="Pfam" id="PF08495">
    <property type="entry name" value="FIST"/>
    <property type="match status" value="1"/>
</dbReference>
<evidence type="ECO:0000256" key="2">
    <source>
        <dbReference type="ARBA" id="ARBA00022475"/>
    </source>
</evidence>
<keyword evidence="4" id="KW-1133">Transmembrane helix</keyword>
<evidence type="ECO:0000259" key="6">
    <source>
        <dbReference type="SMART" id="SM00897"/>
    </source>
</evidence>
<evidence type="ECO:0000313" key="8">
    <source>
        <dbReference type="EMBL" id="VAW60518.1"/>
    </source>
</evidence>
<sequence length="372" mass="41076">MKKFLLAHSTGESGDEILTQCLQQLGELPPDANFGFLYLSDHLLEQAQYILNKLKQATGVSHWVGSTGMSLIASQQEYYRQPAMVIMIADFNDADFRILPNLTQSTTPLDSALTQWCENNDFNVGLIHGDPENHAIQELIHQLGENIPAAFLVGGVTSSRAQNLQFANNVLHGGVSGVLFSPQITILSNLTQGCSPIGGRHRVTESDRNIAFTLDNKPALDVLANDTGELIAQDWEQAANYIFAGLVNKNSDTDDYTIRQLVGVDQENKLILIGDHLQNGQDIIFCRRDSNSAIKDMQRMLEQLKSRLKHSIKGGIYISCVGRGREQFGSNSEEVRLIHSVLGEFPLAGFFANGEIHKNMLYGFTGVLTLFV</sequence>
<keyword evidence="3" id="KW-0812">Transmembrane</keyword>
<evidence type="ECO:0000259" key="7">
    <source>
        <dbReference type="SMART" id="SM01204"/>
    </source>
</evidence>
<evidence type="ECO:0000256" key="3">
    <source>
        <dbReference type="ARBA" id="ARBA00022692"/>
    </source>
</evidence>